<dbReference type="Pfam" id="PF10631">
    <property type="entry name" value="DUF2477"/>
    <property type="match status" value="1"/>
</dbReference>
<evidence type="ECO:0000256" key="1">
    <source>
        <dbReference type="SAM" id="MobiDB-lite"/>
    </source>
</evidence>
<dbReference type="Proteomes" id="UP001595824">
    <property type="component" value="Unassembled WGS sequence"/>
</dbReference>
<evidence type="ECO:0000313" key="4">
    <source>
        <dbReference type="Proteomes" id="UP001595824"/>
    </source>
</evidence>
<gene>
    <name evidence="3" type="ORF">ACFPC0_17420</name>
</gene>
<feature type="signal peptide" evidence="2">
    <location>
        <begin position="1"/>
        <end position="24"/>
    </location>
</feature>
<name>A0ABV8TFS8_9ACTN</name>
<feature type="region of interest" description="Disordered" evidence="1">
    <location>
        <begin position="152"/>
        <end position="206"/>
    </location>
</feature>
<evidence type="ECO:0000313" key="3">
    <source>
        <dbReference type="EMBL" id="MFC4329542.1"/>
    </source>
</evidence>
<accession>A0ABV8TFS8</accession>
<organism evidence="3 4">
    <name type="scientific">Streptomyces andamanensis</name>
    <dbReference type="NCBI Taxonomy" id="1565035"/>
    <lineage>
        <taxon>Bacteria</taxon>
        <taxon>Bacillati</taxon>
        <taxon>Actinomycetota</taxon>
        <taxon>Actinomycetes</taxon>
        <taxon>Kitasatosporales</taxon>
        <taxon>Streptomycetaceae</taxon>
        <taxon>Streptomyces</taxon>
    </lineage>
</organism>
<protein>
    <submittedName>
        <fullName evidence="3">DUF2477 domain-containing protein</fullName>
    </submittedName>
</protein>
<keyword evidence="4" id="KW-1185">Reference proteome</keyword>
<dbReference type="InterPro" id="IPR018904">
    <property type="entry name" value="UPF0574"/>
</dbReference>
<reference evidence="4" key="1">
    <citation type="journal article" date="2019" name="Int. J. Syst. Evol. Microbiol.">
        <title>The Global Catalogue of Microorganisms (GCM) 10K type strain sequencing project: providing services to taxonomists for standard genome sequencing and annotation.</title>
        <authorList>
            <consortium name="The Broad Institute Genomics Platform"/>
            <consortium name="The Broad Institute Genome Sequencing Center for Infectious Disease"/>
            <person name="Wu L."/>
            <person name="Ma J."/>
        </authorList>
    </citation>
    <scope>NUCLEOTIDE SEQUENCE [LARGE SCALE GENOMIC DNA]</scope>
    <source>
        <strain evidence="4">PCU 347</strain>
    </source>
</reference>
<proteinExistence type="predicted"/>
<keyword evidence="2" id="KW-0732">Signal</keyword>
<sequence>MRRALPLVLLLAAGLGLTLCGDRAGTWPPGGSAAGGRDAQPLDAFELTDAEQDTVTAARWTLAAQCMRRLGFDSLADVDPRHPPGPPQRPADAFRTVLTVVAVSDDAHRYGVQDPADAAAHGYRGALAAYRAHAREKTWTMPEYVALTGSSADGGPARAHGRPVPDGGCLGEAERRIRGTGSRTGPDPVPALRGESRRRAEQDPAWQRADRTWSACMRGAGYHYATPADAQRGDDRREEELRLRLSGERGDPDLPTGAEKRTAVADARCKQRTGYLRTVRALDARAQERLITGHRAELDRHHARERAAVRTAGRVLAGGTP</sequence>
<evidence type="ECO:0000256" key="2">
    <source>
        <dbReference type="SAM" id="SignalP"/>
    </source>
</evidence>
<feature type="chain" id="PRO_5046006122" evidence="2">
    <location>
        <begin position="25"/>
        <end position="321"/>
    </location>
</feature>
<dbReference type="RefSeq" id="WP_381740057.1">
    <property type="nucleotide sequence ID" value="NZ_JBHSDP010000015.1"/>
</dbReference>
<comment type="caution">
    <text evidence="3">The sequence shown here is derived from an EMBL/GenBank/DDBJ whole genome shotgun (WGS) entry which is preliminary data.</text>
</comment>
<dbReference type="EMBL" id="JBHSDP010000015">
    <property type="protein sequence ID" value="MFC4329542.1"/>
    <property type="molecule type" value="Genomic_DNA"/>
</dbReference>